<organism evidence="2 3">
    <name type="scientific">Mycoplasma suis (strain Illinois)</name>
    <dbReference type="NCBI Taxonomy" id="768700"/>
    <lineage>
        <taxon>Bacteria</taxon>
        <taxon>Bacillati</taxon>
        <taxon>Mycoplasmatota</taxon>
        <taxon>Mollicutes</taxon>
        <taxon>Mycoplasmataceae</taxon>
        <taxon>Mycoplasma</taxon>
    </lineage>
</organism>
<dbReference type="InterPro" id="IPR015946">
    <property type="entry name" value="KH_dom-like_a/b"/>
</dbReference>
<keyword evidence="1" id="KW-0690">Ribosome biogenesis</keyword>
<dbReference type="Proteomes" id="UP000007484">
    <property type="component" value="Chromosome"/>
</dbReference>
<proteinExistence type="predicted"/>
<evidence type="ECO:0000313" key="2">
    <source>
        <dbReference type="EMBL" id="ADX97898.1"/>
    </source>
</evidence>
<protein>
    <submittedName>
        <fullName evidence="2">Ribosome-binding factor A</fullName>
    </submittedName>
</protein>
<dbReference type="InterPro" id="IPR000238">
    <property type="entry name" value="RbfA"/>
</dbReference>
<dbReference type="STRING" id="768700.MSU_0358"/>
<dbReference type="Pfam" id="PF02033">
    <property type="entry name" value="RBFA"/>
    <property type="match status" value="1"/>
</dbReference>
<dbReference type="AlphaFoldDB" id="F0QQX8"/>
<evidence type="ECO:0000256" key="1">
    <source>
        <dbReference type="ARBA" id="ARBA00022517"/>
    </source>
</evidence>
<dbReference type="InterPro" id="IPR023799">
    <property type="entry name" value="RbfA_dom_sf"/>
</dbReference>
<dbReference type="RefSeq" id="WP_013609006.1">
    <property type="nucleotide sequence ID" value="NC_015155.1"/>
</dbReference>
<dbReference type="Gene3D" id="3.30.300.20">
    <property type="match status" value="1"/>
</dbReference>
<keyword evidence="3" id="KW-1185">Reference proteome</keyword>
<dbReference type="KEGG" id="mss:MSU_0358"/>
<accession>F0QQX8</accession>
<dbReference type="EMBL" id="CP002525">
    <property type="protein sequence ID" value="ADX97898.1"/>
    <property type="molecule type" value="Genomic_DNA"/>
</dbReference>
<sequence length="114" mass="13671">MKAKQEKLSKEIYIVMKRIWLTELDEKLYTFIGINHVKLAPNLSTIVIYVDLELLKDKHSSKEILDKLRKLTPFLKHRLIEKLSLPTYFKLVFEEDHFIKQARKVETLINQEFN</sequence>
<dbReference type="SUPFAM" id="SSF89919">
    <property type="entry name" value="Ribosome-binding factor A, RbfA"/>
    <property type="match status" value="1"/>
</dbReference>
<dbReference type="GO" id="GO:0006364">
    <property type="term" value="P:rRNA processing"/>
    <property type="evidence" value="ECO:0007669"/>
    <property type="project" value="InterPro"/>
</dbReference>
<gene>
    <name evidence="2" type="primary">rbfA</name>
    <name evidence="2" type="ordered locus">MSU_0358</name>
</gene>
<reference evidence="2 3" key="1">
    <citation type="journal article" date="2011" name="J. Bacteriol.">
        <title>Complete genome sequences of two hemotropic Mycoplasmas, Mycoplasma haemofelis strain Ohio2 and Mycoplasma suis strain Illinois.</title>
        <authorList>
            <person name="Messick J.B."/>
            <person name="Santos A.P."/>
            <person name="Guimaraes A.M."/>
        </authorList>
    </citation>
    <scope>NUCLEOTIDE SEQUENCE [LARGE SCALE GENOMIC DNA]</scope>
    <source>
        <strain evidence="2 3">Illinois</strain>
    </source>
</reference>
<evidence type="ECO:0000313" key="3">
    <source>
        <dbReference type="Proteomes" id="UP000007484"/>
    </source>
</evidence>
<name>F0QQX8_MYCSL</name>
<dbReference type="HOGENOM" id="CLU_2104542_0_0_14"/>